<keyword evidence="3" id="KW-1185">Reference proteome</keyword>
<comment type="caution">
    <text evidence="2">The sequence shown here is derived from an EMBL/GenBank/DDBJ whole genome shotgun (WGS) entry which is preliminary data.</text>
</comment>
<keyword evidence="1" id="KW-0378">Hydrolase</keyword>
<accession>A0A3M9MAV8</accession>
<dbReference type="InterPro" id="IPR007466">
    <property type="entry name" value="Peptidyl-Arg-deiminase_porph"/>
</dbReference>
<dbReference type="Gene3D" id="3.75.10.10">
    <property type="entry name" value="L-arginine/glycine Amidinotransferase, Chain A"/>
    <property type="match status" value="1"/>
</dbReference>
<evidence type="ECO:0000313" key="3">
    <source>
        <dbReference type="Proteomes" id="UP000272117"/>
    </source>
</evidence>
<dbReference type="EMBL" id="RJJD01000021">
    <property type="protein sequence ID" value="RNI22656.1"/>
    <property type="molecule type" value="Genomic_DNA"/>
</dbReference>
<protein>
    <recommendedName>
        <fullName evidence="4">Agmatine deiminase family protein</fullName>
    </recommendedName>
</protein>
<evidence type="ECO:0008006" key="4">
    <source>
        <dbReference type="Google" id="ProtNLM"/>
    </source>
</evidence>
<dbReference type="GO" id="GO:0047632">
    <property type="term" value="F:agmatine deiminase activity"/>
    <property type="evidence" value="ECO:0007669"/>
    <property type="project" value="TreeGrafter"/>
</dbReference>
<gene>
    <name evidence="2" type="ORF">EFB08_21420</name>
</gene>
<dbReference type="Proteomes" id="UP000272117">
    <property type="component" value="Unassembled WGS sequence"/>
</dbReference>
<dbReference type="Gene3D" id="3.30.40.220">
    <property type="match status" value="1"/>
</dbReference>
<dbReference type="Pfam" id="PF04371">
    <property type="entry name" value="PAD_porph"/>
    <property type="match status" value="1"/>
</dbReference>
<dbReference type="AlphaFoldDB" id="A0A3M9MAV8"/>
<dbReference type="PANTHER" id="PTHR31377">
    <property type="entry name" value="AGMATINE DEIMINASE-RELATED"/>
    <property type="match status" value="1"/>
</dbReference>
<proteinExistence type="predicted"/>
<dbReference type="SUPFAM" id="SSF55909">
    <property type="entry name" value="Pentein"/>
    <property type="match status" value="1"/>
</dbReference>
<dbReference type="GO" id="GO:0009446">
    <property type="term" value="P:putrescine biosynthetic process"/>
    <property type="evidence" value="ECO:0007669"/>
    <property type="project" value="InterPro"/>
</dbReference>
<evidence type="ECO:0000313" key="2">
    <source>
        <dbReference type="EMBL" id="RNI22656.1"/>
    </source>
</evidence>
<reference evidence="2 3" key="1">
    <citation type="submission" date="2018-11" db="EMBL/GenBank/DDBJ databases">
        <title>Rufibacter latericius sp. nov., isolated from water in Baiyang Lake.</title>
        <authorList>
            <person name="Yang Y."/>
        </authorList>
    </citation>
    <scope>NUCLEOTIDE SEQUENCE [LARGE SCALE GENOMIC DNA]</scope>
    <source>
        <strain evidence="2 3">R-22-1c-1</strain>
    </source>
</reference>
<organism evidence="2 3">
    <name type="scientific">Rufibacter latericius</name>
    <dbReference type="NCBI Taxonomy" id="2487040"/>
    <lineage>
        <taxon>Bacteria</taxon>
        <taxon>Pseudomonadati</taxon>
        <taxon>Bacteroidota</taxon>
        <taxon>Cytophagia</taxon>
        <taxon>Cytophagales</taxon>
        <taxon>Hymenobacteraceae</taxon>
        <taxon>Rufibacter</taxon>
    </lineage>
</organism>
<evidence type="ECO:0000256" key="1">
    <source>
        <dbReference type="ARBA" id="ARBA00022801"/>
    </source>
</evidence>
<dbReference type="GO" id="GO:0004668">
    <property type="term" value="F:protein-arginine deiminase activity"/>
    <property type="evidence" value="ECO:0007669"/>
    <property type="project" value="InterPro"/>
</dbReference>
<name>A0A3M9MAV8_9BACT</name>
<dbReference type="OrthoDB" id="7871381at2"/>
<sequence length="412" mass="47636">MNEKQQIARARQLFHNKKKDPNFTYFNEKGVDHFITWFQALEKTCCYCGAEEHKLRDLFTSGRLSSKRKRGRSLELERIDSKTNLYTEENCALACYLCNNHKSDVITKDEHKAYFAKPIRRYVEDLHRKQGKVTDASTDFLYLADSLPKKHPMFYASMARLLDESEIRHGLLPHTKDIWARDYMPIQITADLFVQFLYNPSYLQSAKWLKTISDTDGICAEIGIKLVKSNLKIDGGNVVRNANKAIMCDRVFSENPDVPERQLISELRELLQVEQVVIIPTHPQDFTGHADGMVRFLNKDTVLINDLSKEKPEFQRTFRMALHNAGLDWREIPYNPYGNIKFSQANGIYINYIQIKDVIILPTFGLAEDQKTVNLFEELFPSYAVKTIDSNEIAEHGGILNCISWNIKIKEG</sequence>
<dbReference type="PANTHER" id="PTHR31377:SF0">
    <property type="entry name" value="AGMATINE DEIMINASE-RELATED"/>
    <property type="match status" value="1"/>
</dbReference>